<keyword evidence="2" id="KW-1185">Reference proteome</keyword>
<dbReference type="GO" id="GO:0016746">
    <property type="term" value="F:acyltransferase activity"/>
    <property type="evidence" value="ECO:0007669"/>
    <property type="project" value="UniProtKB-KW"/>
</dbReference>
<dbReference type="Pfam" id="PF04339">
    <property type="entry name" value="FemAB_like"/>
    <property type="match status" value="1"/>
</dbReference>
<name>A0ABV4ALY6_9GAMM</name>
<dbReference type="EC" id="2.3.1.-" evidence="1"/>
<evidence type="ECO:0000313" key="1">
    <source>
        <dbReference type="EMBL" id="MEY2181411.1"/>
    </source>
</evidence>
<dbReference type="InterPro" id="IPR016181">
    <property type="entry name" value="Acyl_CoA_acyltransferase"/>
</dbReference>
<protein>
    <submittedName>
        <fullName evidence="1">GNAT family N-acetyltransferase</fullName>
        <ecNumber evidence="1">2.3.1.-</ecNumber>
    </submittedName>
</protein>
<proteinExistence type="predicted"/>
<evidence type="ECO:0000313" key="2">
    <source>
        <dbReference type="Proteomes" id="UP001562159"/>
    </source>
</evidence>
<sequence>MPFISQLEPDALLTAFMDEPPIGFTAERSPQGMPGFVAPFDLLTTADDALRRRVATLPLYRHWRRLLSWRTRFAGTTVSEYAPLPAGVAPAELAKGLKAAWGRECRLLIVKDIAQDSPLLDEAGNAHAHDFGAACAAEGFVLLEGQALAYVAIDFATDDDYLARLSYSRRKNLRRKLRSRAQLDIDVVRTGDARFRDEATLAAYYALFDAVYAQSEIHFDRLSLDFFRRVLRDATSGGVLFVYRHEGKMIGWNLCYEHDGKLIDKYVGFAYPEAREHNLYFVSWMHNLGYARERGLTHYVAGWTDPEVKAFLGASFTFTRHAVYARNPVLRALLRKLGGHFESDRQWQDAAEKDDE</sequence>
<keyword evidence="1" id="KW-0012">Acyltransferase</keyword>
<comment type="caution">
    <text evidence="1">The sequence shown here is derived from an EMBL/GenBank/DDBJ whole genome shotgun (WGS) entry which is preliminary data.</text>
</comment>
<dbReference type="InterPro" id="IPR007434">
    <property type="entry name" value="FemAB-like"/>
</dbReference>
<dbReference type="Proteomes" id="UP001562159">
    <property type="component" value="Unassembled WGS sequence"/>
</dbReference>
<dbReference type="EMBL" id="JBGBPY010000001">
    <property type="protein sequence ID" value="MEY2181411.1"/>
    <property type="molecule type" value="Genomic_DNA"/>
</dbReference>
<reference evidence="1 2" key="1">
    <citation type="submission" date="2024-07" db="EMBL/GenBank/DDBJ databases">
        <title>Molecular mechanisms and environmental adaptations of flagellar loss and biofilm growth of Rhodanobacter under environmental stress.</title>
        <authorList>
            <person name="Chen M."/>
        </authorList>
    </citation>
    <scope>NUCLEOTIDE SEQUENCE [LARGE SCALE GENOMIC DNA]</scope>
    <source>
        <strain evidence="1 2">RS22</strain>
    </source>
</reference>
<keyword evidence="1" id="KW-0808">Transferase</keyword>
<dbReference type="SUPFAM" id="SSF55729">
    <property type="entry name" value="Acyl-CoA N-acyltransferases (Nat)"/>
    <property type="match status" value="1"/>
</dbReference>
<dbReference type="Gene3D" id="3.40.630.30">
    <property type="match status" value="1"/>
</dbReference>
<accession>A0ABV4ALY6</accession>
<gene>
    <name evidence="1" type="ORF">AB7878_03190</name>
</gene>
<organism evidence="1 2">
    <name type="scientific">Rhodanobacter humi</name>
    <dbReference type="NCBI Taxonomy" id="1888173"/>
    <lineage>
        <taxon>Bacteria</taxon>
        <taxon>Pseudomonadati</taxon>
        <taxon>Pseudomonadota</taxon>
        <taxon>Gammaproteobacteria</taxon>
        <taxon>Lysobacterales</taxon>
        <taxon>Rhodanobacteraceae</taxon>
        <taxon>Rhodanobacter</taxon>
    </lineage>
</organism>